<name>A0A9Q8PJ91_PASFU</name>
<keyword evidence="2" id="KW-1185">Reference proteome</keyword>
<dbReference type="PANTHER" id="PTHR38790:SF4">
    <property type="entry name" value="2EXR DOMAIN-CONTAINING PROTEIN"/>
    <property type="match status" value="1"/>
</dbReference>
<dbReference type="Proteomes" id="UP000756132">
    <property type="component" value="Chromosome 11"/>
</dbReference>
<organism evidence="1 2">
    <name type="scientific">Passalora fulva</name>
    <name type="common">Tomato leaf mold</name>
    <name type="synonym">Cladosporium fulvum</name>
    <dbReference type="NCBI Taxonomy" id="5499"/>
    <lineage>
        <taxon>Eukaryota</taxon>
        <taxon>Fungi</taxon>
        <taxon>Dikarya</taxon>
        <taxon>Ascomycota</taxon>
        <taxon>Pezizomycotina</taxon>
        <taxon>Dothideomycetes</taxon>
        <taxon>Dothideomycetidae</taxon>
        <taxon>Mycosphaerellales</taxon>
        <taxon>Mycosphaerellaceae</taxon>
        <taxon>Fulvia</taxon>
    </lineage>
</organism>
<evidence type="ECO:0000313" key="2">
    <source>
        <dbReference type="Proteomes" id="UP000756132"/>
    </source>
</evidence>
<dbReference type="KEGG" id="ffu:CLAFUR5_13347"/>
<dbReference type="AlphaFoldDB" id="A0A9Q8PJ91"/>
<gene>
    <name evidence="1" type="ORF">CLAFUR5_13347</name>
</gene>
<evidence type="ECO:0000313" key="1">
    <source>
        <dbReference type="EMBL" id="UJO23437.1"/>
    </source>
</evidence>
<reference evidence="1" key="1">
    <citation type="submission" date="2021-12" db="EMBL/GenBank/DDBJ databases">
        <authorList>
            <person name="Zaccaron A."/>
            <person name="Stergiopoulos I."/>
        </authorList>
    </citation>
    <scope>NUCLEOTIDE SEQUENCE</scope>
    <source>
        <strain evidence="1">Race5_Kim</strain>
    </source>
</reference>
<protein>
    <submittedName>
        <fullName evidence="1">Uncharacterized protein</fullName>
    </submittedName>
</protein>
<accession>A0A9Q8PJ91</accession>
<dbReference type="GeneID" id="71993225"/>
<dbReference type="EMBL" id="CP090173">
    <property type="protein sequence ID" value="UJO23437.1"/>
    <property type="molecule type" value="Genomic_DNA"/>
</dbReference>
<dbReference type="RefSeq" id="XP_047767803.1">
    <property type="nucleotide sequence ID" value="XM_047912495.1"/>
</dbReference>
<dbReference type="PANTHER" id="PTHR38790">
    <property type="entry name" value="2EXR DOMAIN-CONTAINING PROTEIN-RELATED"/>
    <property type="match status" value="1"/>
</dbReference>
<reference evidence="1" key="2">
    <citation type="journal article" date="2022" name="Microb. Genom.">
        <title>A chromosome-scale genome assembly of the tomato pathogen Cladosporium fulvum reveals a compartmentalized genome architecture and the presence of a dispensable chromosome.</title>
        <authorList>
            <person name="Zaccaron A.Z."/>
            <person name="Chen L.H."/>
            <person name="Samaras A."/>
            <person name="Stergiopoulos I."/>
        </authorList>
    </citation>
    <scope>NUCLEOTIDE SEQUENCE</scope>
    <source>
        <strain evidence="1">Race5_Kim</strain>
    </source>
</reference>
<sequence>MGESGGFPLDEGRSIKVLHAICLCDRAWDEAYRMSKLSEPDLGETYDGRGFLKLSRSHDGDILKSHYVDRKACNSVLNDFQWRDFMCMPSKECSCPFPCIHYFEYRATMIEQFGKPPDGIKAKHISTKYDLALLQTCKLIYKETAKLPYTSNTFAFQDRMALNFFLDKVLTSAQRDAVERINVCMRSLANPTLPEILPIGLKVLQCFVVNHDVDFSIKFGPWKNRLEHVEVISGWDGKRSIHEWPRSARRERAKSLEEFLSKSALPADVT</sequence>
<dbReference type="OrthoDB" id="5413827at2759"/>
<proteinExistence type="predicted"/>